<dbReference type="HAMAP" id="MF_00534">
    <property type="entry name" value="Asn_tRNA_synth"/>
    <property type="match status" value="1"/>
</dbReference>
<dbReference type="InterPro" id="IPR012340">
    <property type="entry name" value="NA-bd_OB-fold"/>
</dbReference>
<gene>
    <name evidence="9" type="ORF">RMAR00112_LOCUS12720</name>
    <name evidence="10" type="ORF">RMAR00112_LOCUS12724</name>
</gene>
<dbReference type="GO" id="GO:0005739">
    <property type="term" value="C:mitochondrion"/>
    <property type="evidence" value="ECO:0007669"/>
    <property type="project" value="TreeGrafter"/>
</dbReference>
<dbReference type="EC" id="6.1.1.22" evidence="2"/>
<dbReference type="SUPFAM" id="SSF55681">
    <property type="entry name" value="Class II aaRS and biotin synthetases"/>
    <property type="match status" value="1"/>
</dbReference>
<dbReference type="PANTHER" id="PTHR22594:SF34">
    <property type="entry name" value="ASPARAGINE--TRNA LIGASE, MITOCHONDRIAL-RELATED"/>
    <property type="match status" value="1"/>
</dbReference>
<proteinExistence type="inferred from homology"/>
<keyword evidence="6" id="KW-0648">Protein biosynthesis</keyword>
<keyword evidence="7" id="KW-0030">Aminoacyl-tRNA synthetase</keyword>
<dbReference type="CDD" id="cd04318">
    <property type="entry name" value="EcAsnRS_like_N"/>
    <property type="match status" value="1"/>
</dbReference>
<dbReference type="GO" id="GO:0004816">
    <property type="term" value="F:asparagine-tRNA ligase activity"/>
    <property type="evidence" value="ECO:0007669"/>
    <property type="project" value="UniProtKB-EC"/>
</dbReference>
<accession>A0A7S2ZMA5</accession>
<dbReference type="NCBIfam" id="TIGR00457">
    <property type="entry name" value="asnS"/>
    <property type="match status" value="1"/>
</dbReference>
<dbReference type="FunFam" id="3.30.930.10:FF:000016">
    <property type="entry name" value="Asparagine--tRNA ligase"/>
    <property type="match status" value="1"/>
</dbReference>
<evidence type="ECO:0000256" key="3">
    <source>
        <dbReference type="ARBA" id="ARBA00022598"/>
    </source>
</evidence>
<dbReference type="SUPFAM" id="SSF50249">
    <property type="entry name" value="Nucleic acid-binding proteins"/>
    <property type="match status" value="1"/>
</dbReference>
<feature type="domain" description="Aminoacyl-transfer RNA synthetases class-II family profile" evidence="8">
    <location>
        <begin position="204"/>
        <end position="524"/>
    </location>
</feature>
<evidence type="ECO:0000256" key="7">
    <source>
        <dbReference type="ARBA" id="ARBA00023146"/>
    </source>
</evidence>
<reference evidence="10" key="1">
    <citation type="submission" date="2021-01" db="EMBL/GenBank/DDBJ databases">
        <authorList>
            <person name="Corre E."/>
            <person name="Pelletier E."/>
            <person name="Niang G."/>
            <person name="Scheremetjew M."/>
            <person name="Finn R."/>
            <person name="Kale V."/>
            <person name="Holt S."/>
            <person name="Cochrane G."/>
            <person name="Meng A."/>
            <person name="Brown T."/>
            <person name="Cohen L."/>
        </authorList>
    </citation>
    <scope>NUCLEOTIDE SEQUENCE</scope>
    <source>
        <strain evidence="10">CCMP 769</strain>
    </source>
</reference>
<dbReference type="InterPro" id="IPR006195">
    <property type="entry name" value="aa-tRNA-synth_II"/>
</dbReference>
<evidence type="ECO:0000313" key="9">
    <source>
        <dbReference type="EMBL" id="CAE0044745.1"/>
    </source>
</evidence>
<dbReference type="InterPro" id="IPR004365">
    <property type="entry name" value="NA-bd_OB_tRNA"/>
</dbReference>
<dbReference type="EMBL" id="HBHW01016417">
    <property type="protein sequence ID" value="CAE0044745.1"/>
    <property type="molecule type" value="Transcribed_RNA"/>
</dbReference>
<dbReference type="InterPro" id="IPR002312">
    <property type="entry name" value="Asp/Asn-tRNA-synth_IIb"/>
</dbReference>
<dbReference type="NCBIfam" id="NF003037">
    <property type="entry name" value="PRK03932.1"/>
    <property type="match status" value="1"/>
</dbReference>
<dbReference type="GO" id="GO:0006421">
    <property type="term" value="P:asparaginyl-tRNA aminoacylation"/>
    <property type="evidence" value="ECO:0007669"/>
    <property type="project" value="InterPro"/>
</dbReference>
<evidence type="ECO:0000256" key="6">
    <source>
        <dbReference type="ARBA" id="ARBA00022917"/>
    </source>
</evidence>
<evidence type="ECO:0000256" key="5">
    <source>
        <dbReference type="ARBA" id="ARBA00022840"/>
    </source>
</evidence>
<dbReference type="PROSITE" id="PS50862">
    <property type="entry name" value="AA_TRNA_LIGASE_II"/>
    <property type="match status" value="1"/>
</dbReference>
<dbReference type="EMBL" id="HBHW01016421">
    <property type="protein sequence ID" value="CAE0044749.1"/>
    <property type="molecule type" value="Transcribed_RNA"/>
</dbReference>
<evidence type="ECO:0000259" key="8">
    <source>
        <dbReference type="PROSITE" id="PS50862"/>
    </source>
</evidence>
<dbReference type="GO" id="GO:0003676">
    <property type="term" value="F:nucleic acid binding"/>
    <property type="evidence" value="ECO:0007669"/>
    <property type="project" value="InterPro"/>
</dbReference>
<evidence type="ECO:0000256" key="1">
    <source>
        <dbReference type="ARBA" id="ARBA00008226"/>
    </source>
</evidence>
<dbReference type="Pfam" id="PF00152">
    <property type="entry name" value="tRNA-synt_2"/>
    <property type="match status" value="1"/>
</dbReference>
<dbReference type="InterPro" id="IPR004364">
    <property type="entry name" value="Aa-tRNA-synt_II"/>
</dbReference>
<evidence type="ECO:0000313" key="10">
    <source>
        <dbReference type="EMBL" id="CAE0044749.1"/>
    </source>
</evidence>
<dbReference type="AlphaFoldDB" id="A0A7S2ZMA5"/>
<dbReference type="GO" id="GO:0005524">
    <property type="term" value="F:ATP binding"/>
    <property type="evidence" value="ECO:0007669"/>
    <property type="project" value="UniProtKB-KW"/>
</dbReference>
<dbReference type="Gene3D" id="2.40.50.140">
    <property type="entry name" value="Nucleic acid-binding proteins"/>
    <property type="match status" value="1"/>
</dbReference>
<name>A0A7S2ZMA5_9RHOD</name>
<evidence type="ECO:0000256" key="4">
    <source>
        <dbReference type="ARBA" id="ARBA00022741"/>
    </source>
</evidence>
<comment type="similarity">
    <text evidence="1">Belongs to the class-II aminoacyl-tRNA synthetase family.</text>
</comment>
<evidence type="ECO:0000256" key="2">
    <source>
        <dbReference type="ARBA" id="ARBA00012816"/>
    </source>
</evidence>
<keyword evidence="5" id="KW-0067">ATP-binding</keyword>
<dbReference type="PANTHER" id="PTHR22594">
    <property type="entry name" value="ASPARTYL/LYSYL-TRNA SYNTHETASE"/>
    <property type="match status" value="1"/>
</dbReference>
<sequence length="534" mass="59759">MFFKRPSMVDWKAPLGFGLSPSILGARKRSGTGLLCSRIRAGSSSCRLYRSMKMCLASEAEVKPETTKIERIKVRSIQDAEESIVGTEVKVNGWLRTVRDQKQFAFLNINDGSSLSGVQIVVDGSSGSYDTAKSLTTGSSVSVVGTVVKSPGKGQKYEIQAKSLHVFGTADQSYPLQKKRHSFEFLRGIAHLRARTNAIGAVARVRSSLAYSTHKFFCDRGFVYLNSPILTASDAEGAGELFQVTTLPVTKPEDIKTTDSGEADFAEDFFEKPTFLTVSGQLSAESYATALSDVYTFGPTFRAENSNTSRHLAEFWMVEPEMAFADLQDDMANAEAYVKYCINYVLENNAEDVEFFSKFVEKGLMEKLETVRREPFASISYTEAVQILQESKAKFVFPVEWGTDLQSEHERYLAEKHFQKPVFVYNYPVGIKAFYMRLNDDQKTVAAMDLLVPGIGELVGGSQREERLDLLEKRIADAGLEKEDYWWYLDLRKFGTVPHAGYGLGFERLVQFVTGMDNIRDVIPFPRHPGNAEF</sequence>
<dbReference type="PRINTS" id="PR01042">
    <property type="entry name" value="TRNASYNTHASP"/>
</dbReference>
<keyword evidence="3" id="KW-0436">Ligase</keyword>
<dbReference type="InterPro" id="IPR004522">
    <property type="entry name" value="Asn-tRNA-ligase"/>
</dbReference>
<dbReference type="Gene3D" id="3.30.930.10">
    <property type="entry name" value="Bira Bifunctional Protein, Domain 2"/>
    <property type="match status" value="1"/>
</dbReference>
<keyword evidence="4" id="KW-0547">Nucleotide-binding</keyword>
<dbReference type="CDD" id="cd00776">
    <property type="entry name" value="AsxRS_core"/>
    <property type="match status" value="1"/>
</dbReference>
<dbReference type="Pfam" id="PF01336">
    <property type="entry name" value="tRNA_anti-codon"/>
    <property type="match status" value="1"/>
</dbReference>
<protein>
    <recommendedName>
        <fullName evidence="2">asparagine--tRNA ligase</fullName>
        <ecNumber evidence="2">6.1.1.22</ecNumber>
    </recommendedName>
</protein>
<dbReference type="InterPro" id="IPR045864">
    <property type="entry name" value="aa-tRNA-synth_II/BPL/LPL"/>
</dbReference>
<organism evidence="10">
    <name type="scientific">Rhodosorus marinus</name>
    <dbReference type="NCBI Taxonomy" id="101924"/>
    <lineage>
        <taxon>Eukaryota</taxon>
        <taxon>Rhodophyta</taxon>
        <taxon>Stylonematophyceae</taxon>
        <taxon>Stylonematales</taxon>
        <taxon>Stylonemataceae</taxon>
        <taxon>Rhodosorus</taxon>
    </lineage>
</organism>